<evidence type="ECO:0000313" key="3">
    <source>
        <dbReference type="EMBL" id="MCF1752322.1"/>
    </source>
</evidence>
<protein>
    <submittedName>
        <fullName evidence="3">YcxB family protein</fullName>
    </submittedName>
</protein>
<evidence type="ECO:0000313" key="4">
    <source>
        <dbReference type="Proteomes" id="UP001201449"/>
    </source>
</evidence>
<accession>A0ABS9BXZ2</accession>
<feature type="transmembrane region" description="Helical" evidence="1">
    <location>
        <begin position="60"/>
        <end position="77"/>
    </location>
</feature>
<keyword evidence="1" id="KW-0472">Membrane</keyword>
<gene>
    <name evidence="3" type="ORF">L0U89_14760</name>
</gene>
<feature type="domain" description="YcxB-like C-terminal" evidence="2">
    <location>
        <begin position="98"/>
        <end position="155"/>
    </location>
</feature>
<dbReference type="InterPro" id="IPR025588">
    <property type="entry name" value="YcxB-like_C"/>
</dbReference>
<dbReference type="EMBL" id="JAKEVZ010000011">
    <property type="protein sequence ID" value="MCF1752322.1"/>
    <property type="molecule type" value="Genomic_DNA"/>
</dbReference>
<feature type="transmembrane region" description="Helical" evidence="1">
    <location>
        <begin position="31"/>
        <end position="48"/>
    </location>
</feature>
<evidence type="ECO:0000256" key="1">
    <source>
        <dbReference type="SAM" id="Phobius"/>
    </source>
</evidence>
<sequence>MDNLRVTTKLTFEDFRKVNFYFLYRKTGTKVSLAIGAILLLIIGFSYLTEMPFFNQFPAIPFALALAMTILPPYSVFRTARKNYESNKIINEKIEYEFDKDQISISGESFHSKFSWDKIYELSTTKSWFLIWQTRQVANVIPRRDISDNQIETIKGLVKDIPQLKKSFK</sequence>
<dbReference type="RefSeq" id="WP_234862218.1">
    <property type="nucleotide sequence ID" value="NZ_JAKEVZ010000011.1"/>
</dbReference>
<keyword evidence="1" id="KW-0812">Transmembrane</keyword>
<keyword evidence="4" id="KW-1185">Reference proteome</keyword>
<dbReference type="Pfam" id="PF14317">
    <property type="entry name" value="YcxB"/>
    <property type="match status" value="1"/>
</dbReference>
<reference evidence="3 4" key="1">
    <citation type="submission" date="2022-01" db="EMBL/GenBank/DDBJ databases">
        <title>Mariniradius saccharolyticus sp. nov., isolated from sediment of a river.</title>
        <authorList>
            <person name="Liu H."/>
        </authorList>
    </citation>
    <scope>NUCLEOTIDE SEQUENCE [LARGE SCALE GENOMIC DNA]</scope>
    <source>
        <strain evidence="3 4">RY-2</strain>
    </source>
</reference>
<proteinExistence type="predicted"/>
<dbReference type="Proteomes" id="UP001201449">
    <property type="component" value="Unassembled WGS sequence"/>
</dbReference>
<name>A0ABS9BXZ2_9BACT</name>
<keyword evidence="1" id="KW-1133">Transmembrane helix</keyword>
<evidence type="ECO:0000259" key="2">
    <source>
        <dbReference type="Pfam" id="PF14317"/>
    </source>
</evidence>
<comment type="caution">
    <text evidence="3">The sequence shown here is derived from an EMBL/GenBank/DDBJ whole genome shotgun (WGS) entry which is preliminary data.</text>
</comment>
<organism evidence="3 4">
    <name type="scientific">Mariniradius sediminis</name>
    <dbReference type="NCBI Taxonomy" id="2909237"/>
    <lineage>
        <taxon>Bacteria</taxon>
        <taxon>Pseudomonadati</taxon>
        <taxon>Bacteroidota</taxon>
        <taxon>Cytophagia</taxon>
        <taxon>Cytophagales</taxon>
        <taxon>Cyclobacteriaceae</taxon>
        <taxon>Mariniradius</taxon>
    </lineage>
</organism>